<reference evidence="1 2" key="1">
    <citation type="submission" date="2013-11" db="EMBL/GenBank/DDBJ databases">
        <title>Single cell genomics of uncultured Tannerella BU063 (oral taxon 286).</title>
        <authorList>
            <person name="Beall C.J."/>
            <person name="Campbell A.G."/>
            <person name="Griffen A.L."/>
            <person name="Podar M."/>
            <person name="Leys E.J."/>
        </authorList>
    </citation>
    <scope>NUCLEOTIDE SEQUENCE [LARGE SCALE GENOMIC DNA]</scope>
    <source>
        <strain evidence="1">Cell 1/3</strain>
    </source>
</reference>
<dbReference type="PATRIC" id="fig|1411022.3.peg.765"/>
<organism evidence="1 2">
    <name type="scientific">Tannerella sp. oral taxon BU063 isolate Cell 1/3</name>
    <dbReference type="NCBI Taxonomy" id="1411022"/>
    <lineage>
        <taxon>Bacteria</taxon>
        <taxon>Pseudomonadati</taxon>
        <taxon>Bacteroidota</taxon>
        <taxon>Bacteroidia</taxon>
        <taxon>Bacteroidales</taxon>
        <taxon>Tannerellaceae</taxon>
        <taxon>Tannerella</taxon>
    </lineage>
</organism>
<evidence type="ECO:0000313" key="2">
    <source>
        <dbReference type="Proteomes" id="UP000034982"/>
    </source>
</evidence>
<dbReference type="Proteomes" id="UP000034982">
    <property type="component" value="Unassembled WGS sequence"/>
</dbReference>
<evidence type="ECO:0000313" key="1">
    <source>
        <dbReference type="EMBL" id="ETK08323.1"/>
    </source>
</evidence>
<name>W2CMR7_9BACT</name>
<gene>
    <name evidence="1" type="ORF">T230_07510</name>
</gene>
<dbReference type="AlphaFoldDB" id="W2CMR7"/>
<sequence>MPVKLNKVLKDLNVGLQTVVDYLRGKRFEVESNPNVRIPDEQYTLLVKEFGKNLPESERSRLLEKAAPTETCRELTVAVCDTKKHAGN</sequence>
<comment type="caution">
    <text evidence="1">The sequence shown here is derived from an EMBL/GenBank/DDBJ whole genome shotgun (WGS) entry which is preliminary data.</text>
</comment>
<accession>W2CMR7</accession>
<dbReference type="EMBL" id="AYYE01000947">
    <property type="protein sequence ID" value="ETK08323.1"/>
    <property type="molecule type" value="Genomic_DNA"/>
</dbReference>
<proteinExistence type="predicted"/>
<protein>
    <submittedName>
        <fullName evidence="1">Uncharacterized protein</fullName>
    </submittedName>
</protein>